<proteinExistence type="inferred from homology"/>
<protein>
    <recommendedName>
        <fullName evidence="5">Tetratricopeptide repeat protein 36</fullName>
    </recommendedName>
</protein>
<evidence type="ECO:0000256" key="1">
    <source>
        <dbReference type="ARBA" id="ARBA00006995"/>
    </source>
</evidence>
<comment type="similarity">
    <text evidence="1">Belongs to the TTC36 family.</text>
</comment>
<dbReference type="EMBL" id="JAQQWM010000002">
    <property type="protein sequence ID" value="KAK8077470.1"/>
    <property type="molecule type" value="Genomic_DNA"/>
</dbReference>
<feature type="compositionally biased region" description="Basic and acidic residues" evidence="2">
    <location>
        <begin position="7"/>
        <end position="20"/>
    </location>
</feature>
<dbReference type="PANTHER" id="PTHR21405">
    <property type="entry name" value="CDNA SEQUENCE BC021608"/>
    <property type="match status" value="1"/>
</dbReference>
<accession>A0ABR1W1V4</accession>
<evidence type="ECO:0000256" key="2">
    <source>
        <dbReference type="SAM" id="MobiDB-lite"/>
    </source>
</evidence>
<evidence type="ECO:0008006" key="5">
    <source>
        <dbReference type="Google" id="ProtNLM"/>
    </source>
</evidence>
<reference evidence="3 4" key="1">
    <citation type="submission" date="2023-01" db="EMBL/GenBank/DDBJ databases">
        <title>Analysis of 21 Apiospora genomes using comparative genomics revels a genus with tremendous synthesis potential of carbohydrate active enzymes and secondary metabolites.</title>
        <authorList>
            <person name="Sorensen T."/>
        </authorList>
    </citation>
    <scope>NUCLEOTIDE SEQUENCE [LARGE SCALE GENOMIC DNA]</scope>
    <source>
        <strain evidence="3 4">CBS 83171</strain>
    </source>
</reference>
<sequence>MDSTSLSRRDENVLEKMKDPESNPLMAVLVDPALPKDPNIHQPSIYERVSQRERNIVVTMQQLEMQLAGLKTATPALNPAEEYKTCVAHLGQLIAEYPQYASARNNRAQALRRLHGDRMLLHADDPTALTQGAEFSETKEAAAMALSDLDEAVKLLTPKSLFSSISPQASKTLALSHTQRAALYHITAKRLPDGADESDLNIHEGRKEFGWSKMDFEEAASRDFALGGRYGNEIAKGLAVATNPTAKLCGQMVREAMKKEYGPAFEV</sequence>
<evidence type="ECO:0000313" key="4">
    <source>
        <dbReference type="Proteomes" id="UP001446871"/>
    </source>
</evidence>
<gene>
    <name evidence="3" type="ORF">PG996_003640</name>
</gene>
<dbReference type="Proteomes" id="UP001446871">
    <property type="component" value="Unassembled WGS sequence"/>
</dbReference>
<feature type="region of interest" description="Disordered" evidence="2">
    <location>
        <begin position="1"/>
        <end position="20"/>
    </location>
</feature>
<dbReference type="InterPro" id="IPR038906">
    <property type="entry name" value="TTC36"/>
</dbReference>
<evidence type="ECO:0000313" key="3">
    <source>
        <dbReference type="EMBL" id="KAK8077470.1"/>
    </source>
</evidence>
<keyword evidence="4" id="KW-1185">Reference proteome</keyword>
<name>A0ABR1W1V4_9PEZI</name>
<comment type="caution">
    <text evidence="3">The sequence shown here is derived from an EMBL/GenBank/DDBJ whole genome shotgun (WGS) entry which is preliminary data.</text>
</comment>
<dbReference type="PANTHER" id="PTHR21405:SF0">
    <property type="entry name" value="TETRATRICOPEPTIDE REPEAT PROTEIN 36"/>
    <property type="match status" value="1"/>
</dbReference>
<organism evidence="3 4">
    <name type="scientific">Apiospora saccharicola</name>
    <dbReference type="NCBI Taxonomy" id="335842"/>
    <lineage>
        <taxon>Eukaryota</taxon>
        <taxon>Fungi</taxon>
        <taxon>Dikarya</taxon>
        <taxon>Ascomycota</taxon>
        <taxon>Pezizomycotina</taxon>
        <taxon>Sordariomycetes</taxon>
        <taxon>Xylariomycetidae</taxon>
        <taxon>Amphisphaeriales</taxon>
        <taxon>Apiosporaceae</taxon>
        <taxon>Apiospora</taxon>
    </lineage>
</organism>